<dbReference type="Proteomes" id="UP000193801">
    <property type="component" value="Unassembled WGS sequence"/>
</dbReference>
<dbReference type="Pfam" id="PF03633">
    <property type="entry name" value="Glyco_hydro_65C"/>
    <property type="match status" value="1"/>
</dbReference>
<dbReference type="Gene3D" id="2.60.420.10">
    <property type="entry name" value="Maltose phosphorylase, domain 3"/>
    <property type="match status" value="1"/>
</dbReference>
<dbReference type="SUPFAM" id="SSF56784">
    <property type="entry name" value="HAD-like"/>
    <property type="match status" value="1"/>
</dbReference>
<dbReference type="Gene3D" id="1.10.150.240">
    <property type="entry name" value="Putative phosphatase, domain 2"/>
    <property type="match status" value="1"/>
</dbReference>
<sequence>MAATMPRGNRGYRAFVFDMDGVVTDTAKIHAAAWKALFDGVLARIGSSGQPPFDPVRDYLAYIDGRTREDGIRAFLAARGITLPEGSPDDGPERLTVHGLAERKQQLFAEAVARTGVTVFPDAADLLAKLLDRGIPAALVTASRNGRAMLDATGLSGMFTTIVDGSDVARLGLQGKPDAAMFLEAADQLGVEPADAVVLEDAVAGVKAGVAGGFGLVVGVDRAGHGAELAEAGAHLVLTSLAQLDAVLRDGGYTGKWIGGADRASSDAWHLVYEDFNPLLEGTREALCTLGNGYWATRGSVPGSTADGVHYPGTYLAGIYNRVTSSVGTRTIETEHLVNAPDWTSLTVRSADGPVLRPGIPDMLSHHQDLDLHAGMLTRVNRYRDHAGRTTKITSRQMVSVCETHIAALEVTIEAEDWSGEATVESIINGAVANRNVAADLQLTSKHLESVGSTIVNDQTVRLEVRTNQSGIEIAMAARHHVGPAESVADRRPITDESRAGQAFTILLREGVPVTVEKIVAVVTSRDSAISTAALDVDKRIARAGRFDDLLEGQSTVWRDLWQRFGIGLEIGFEQALALNLHIFHVLQVIVAADTDLDAGLPARGLHGEGYRGHVFWDELYVYPLLTMRRPELTRCFLLYRYRRLPAARDLAWANGFDGAMFPWQSGSDGRDETPTELFNLRNGQWMPDNSHRQRHVGLAVAYSAWQYYQATGDKGFLEDYGAELIVQVARLFASMAVHDPVDDRFNISGVMGPDEYHDGYPDAPGLGVRNNAYTNVLAAWVSGRAADTVDLLLGRDCVPLWRRLDIRPGEREHWQRVSRRMRVPFHEGVISQFEGYDALQELDWDGYRERYGNIGRMDLILQAEGDSTNRYKLSKQADVLMLFCLFSVEELRDLFTQMGYSLDPDVVQRTVKYYEARTTHGSTLSRVTHSWVLAKSDCAQSWSLFKEALKADLQDTQGGTTREGIHLGAMAGTADMVLRCYAGVETRDDVLHLNPLLPNEIGRASFEMIYRDQPVDIELTQRYARIRLLPCAADPIEVCVEGNKKTLGPGQSWAVHLPAR</sequence>
<dbReference type="SUPFAM" id="SSF48208">
    <property type="entry name" value="Six-hairpin glycosidases"/>
    <property type="match status" value="1"/>
</dbReference>
<protein>
    <submittedName>
        <fullName evidence="6">Beta-phosphoglucomutase</fullName>
    </submittedName>
</protein>
<dbReference type="Gene3D" id="2.70.98.40">
    <property type="entry name" value="Glycoside hydrolase, family 65, N-terminal domain"/>
    <property type="match status" value="1"/>
</dbReference>
<feature type="domain" description="Glycoside hydrolase family 65 central catalytic" evidence="3">
    <location>
        <begin position="581"/>
        <end position="974"/>
    </location>
</feature>
<dbReference type="InterPro" id="IPR036412">
    <property type="entry name" value="HAD-like_sf"/>
</dbReference>
<evidence type="ECO:0000256" key="2">
    <source>
        <dbReference type="ARBA" id="ARBA00023295"/>
    </source>
</evidence>
<dbReference type="InterPro" id="IPR010976">
    <property type="entry name" value="B-phosphoglucomutase_hydrolase"/>
</dbReference>
<comment type="caution">
    <text evidence="6">The sequence shown here is derived from an EMBL/GenBank/DDBJ whole genome shotgun (WGS) entry which is preliminary data.</text>
</comment>
<dbReference type="InterPro" id="IPR012341">
    <property type="entry name" value="6hp_glycosidase-like_sf"/>
</dbReference>
<comment type="similarity">
    <text evidence="1">Belongs to the HAD-like hydrolase superfamily. CbbY/CbbZ/Gph/YieH family.</text>
</comment>
<dbReference type="InterPro" id="IPR005195">
    <property type="entry name" value="Glyco_hydro_65_M"/>
</dbReference>
<dbReference type="SUPFAM" id="SSF74650">
    <property type="entry name" value="Galactose mutarotase-like"/>
    <property type="match status" value="1"/>
</dbReference>
<evidence type="ECO:0000259" key="5">
    <source>
        <dbReference type="Pfam" id="PF03636"/>
    </source>
</evidence>
<keyword evidence="7" id="KW-1185">Reference proteome</keyword>
<dbReference type="RefSeq" id="WP_170929085.1">
    <property type="nucleotide sequence ID" value="NZ_LQPK01000034.1"/>
</dbReference>
<dbReference type="InterPro" id="IPR006439">
    <property type="entry name" value="HAD-SF_hydro_IA"/>
</dbReference>
<keyword evidence="2" id="KW-0378">Hydrolase</keyword>
<dbReference type="SFLD" id="SFLDS00003">
    <property type="entry name" value="Haloacid_Dehalogenase"/>
    <property type="match status" value="1"/>
</dbReference>
<reference evidence="6 7" key="1">
    <citation type="journal article" date="2015" name="Emerg. Microbes Infect.">
        <title>Characterization of 17 strains belonging to the Mycobacterium simiae complex and description of Mycobacterium paraense sp. nov.</title>
        <authorList>
            <person name="Fusco da Costa A.R."/>
            <person name="Fedrizzi T."/>
            <person name="Lopes M.L."/>
            <person name="Pecorari M."/>
            <person name="Oliveira da Costa W.L."/>
            <person name="Giacobazzi E."/>
            <person name="da Costa Bahia J.R."/>
            <person name="De Sanctis V."/>
            <person name="Batista Lima K.V."/>
            <person name="Bertorelli R."/>
            <person name="Grottola A."/>
            <person name="Fabio A."/>
            <person name="Mariottini A."/>
            <person name="Ferretti P."/>
            <person name="Di Leva F."/>
            <person name="Fregni Serpini G."/>
            <person name="Tagliazucchi S."/>
            <person name="Rumpianesi F."/>
            <person name="Jousson O."/>
            <person name="Segata N."/>
            <person name="Tortoli E."/>
        </authorList>
    </citation>
    <scope>NUCLEOTIDE SEQUENCE [LARGE SCALE GENOMIC DNA]</scope>
    <source>
        <strain evidence="6 7">FI-07156</strain>
    </source>
</reference>
<dbReference type="InterPro" id="IPR008928">
    <property type="entry name" value="6-hairpin_glycosidase_sf"/>
</dbReference>
<evidence type="ECO:0000313" key="6">
    <source>
        <dbReference type="EMBL" id="ORW28099.1"/>
    </source>
</evidence>
<dbReference type="InterPro" id="IPR011013">
    <property type="entry name" value="Gal_mutarotase_sf_dom"/>
</dbReference>
<dbReference type="PANTHER" id="PTHR11051">
    <property type="entry name" value="GLYCOSYL HYDROLASE-RELATED"/>
    <property type="match status" value="1"/>
</dbReference>
<dbReference type="Gene3D" id="3.40.50.1000">
    <property type="entry name" value="HAD superfamily/HAD-like"/>
    <property type="match status" value="1"/>
</dbReference>
<feature type="domain" description="Glycoside hydrolase family 65 N-terminal" evidence="5">
    <location>
        <begin position="273"/>
        <end position="526"/>
    </location>
</feature>
<dbReference type="InterPro" id="IPR023198">
    <property type="entry name" value="PGP-like_dom2"/>
</dbReference>
<dbReference type="Pfam" id="PF03636">
    <property type="entry name" value="Glyco_hydro_65N"/>
    <property type="match status" value="1"/>
</dbReference>
<dbReference type="SFLD" id="SFLDG01129">
    <property type="entry name" value="C1.5:_HAD__Beta-PGM__Phosphata"/>
    <property type="match status" value="1"/>
</dbReference>
<accession>A0ABX3VIN6</accession>
<dbReference type="Gene3D" id="1.50.10.10">
    <property type="match status" value="1"/>
</dbReference>
<keyword evidence="2" id="KW-0326">Glycosidase</keyword>
<dbReference type="Pfam" id="PF00702">
    <property type="entry name" value="Hydrolase"/>
    <property type="match status" value="1"/>
</dbReference>
<evidence type="ECO:0000313" key="7">
    <source>
        <dbReference type="Proteomes" id="UP000193801"/>
    </source>
</evidence>
<organism evidence="6 7">
    <name type="scientific">Mycobacterium paraense</name>
    <dbReference type="NCBI Taxonomy" id="767916"/>
    <lineage>
        <taxon>Bacteria</taxon>
        <taxon>Bacillati</taxon>
        <taxon>Actinomycetota</taxon>
        <taxon>Actinomycetes</taxon>
        <taxon>Mycobacteriales</taxon>
        <taxon>Mycobacteriaceae</taxon>
        <taxon>Mycobacterium</taxon>
        <taxon>Mycobacterium simiae complex</taxon>
    </lineage>
</organism>
<gene>
    <name evidence="6" type="ORF">AWB91_02520</name>
</gene>
<dbReference type="Pfam" id="PF03632">
    <property type="entry name" value="Glyco_hydro_65m"/>
    <property type="match status" value="1"/>
</dbReference>
<dbReference type="EMBL" id="LQPK01000034">
    <property type="protein sequence ID" value="ORW28099.1"/>
    <property type="molecule type" value="Genomic_DNA"/>
</dbReference>
<dbReference type="InterPro" id="IPR005194">
    <property type="entry name" value="Glyco_hydro_65_C"/>
</dbReference>
<proteinExistence type="inferred from homology"/>
<evidence type="ECO:0000259" key="4">
    <source>
        <dbReference type="Pfam" id="PF03633"/>
    </source>
</evidence>
<dbReference type="PANTHER" id="PTHR11051:SF8">
    <property type="entry name" value="PROTEIN-GLUCOSYLGALACTOSYLHYDROXYLYSINE GLUCOSIDASE"/>
    <property type="match status" value="1"/>
</dbReference>
<dbReference type="InterPro" id="IPR037018">
    <property type="entry name" value="GH65_N"/>
</dbReference>
<dbReference type="NCBIfam" id="TIGR02009">
    <property type="entry name" value="PGMB-YQAB-SF"/>
    <property type="match status" value="1"/>
</dbReference>
<evidence type="ECO:0000256" key="1">
    <source>
        <dbReference type="ARBA" id="ARBA00006171"/>
    </source>
</evidence>
<dbReference type="InterPro" id="IPR023214">
    <property type="entry name" value="HAD_sf"/>
</dbReference>
<feature type="domain" description="Glycoside hydrolase family 65 C-terminal" evidence="4">
    <location>
        <begin position="986"/>
        <end position="1048"/>
    </location>
</feature>
<dbReference type="NCBIfam" id="TIGR01509">
    <property type="entry name" value="HAD-SF-IA-v3"/>
    <property type="match status" value="1"/>
</dbReference>
<dbReference type="InterPro" id="IPR005196">
    <property type="entry name" value="Glyco_hydro_65_N"/>
</dbReference>
<name>A0ABX3VIN6_9MYCO</name>
<evidence type="ECO:0000259" key="3">
    <source>
        <dbReference type="Pfam" id="PF03632"/>
    </source>
</evidence>